<dbReference type="EMBL" id="VCIA01000003">
    <property type="protein sequence ID" value="TMN18717.1"/>
    <property type="molecule type" value="Genomic_DNA"/>
</dbReference>
<evidence type="ECO:0000313" key="4">
    <source>
        <dbReference type="Proteomes" id="UP000306980"/>
    </source>
</evidence>
<dbReference type="InterPro" id="IPR011010">
    <property type="entry name" value="DNA_brk_join_enz"/>
</dbReference>
<dbReference type="InterPro" id="IPR013762">
    <property type="entry name" value="Integrase-like_cat_sf"/>
</dbReference>
<evidence type="ECO:0000256" key="2">
    <source>
        <dbReference type="SAM" id="MobiDB-lite"/>
    </source>
</evidence>
<accession>A0A5S3QFU5</accession>
<dbReference type="AlphaFoldDB" id="A0A5S3QFU5"/>
<evidence type="ECO:0000313" key="3">
    <source>
        <dbReference type="EMBL" id="TMN18717.1"/>
    </source>
</evidence>
<evidence type="ECO:0000256" key="1">
    <source>
        <dbReference type="ARBA" id="ARBA00023172"/>
    </source>
</evidence>
<dbReference type="Gene3D" id="1.10.443.10">
    <property type="entry name" value="Intergrase catalytic core"/>
    <property type="match status" value="1"/>
</dbReference>
<dbReference type="SUPFAM" id="SSF56349">
    <property type="entry name" value="DNA breaking-rejoining enzymes"/>
    <property type="match status" value="1"/>
</dbReference>
<feature type="region of interest" description="Disordered" evidence="2">
    <location>
        <begin position="1"/>
        <end position="30"/>
    </location>
</feature>
<organism evidence="3 4">
    <name type="scientific">Lentibacillus cibarius</name>
    <dbReference type="NCBI Taxonomy" id="2583219"/>
    <lineage>
        <taxon>Bacteria</taxon>
        <taxon>Bacillati</taxon>
        <taxon>Bacillota</taxon>
        <taxon>Bacilli</taxon>
        <taxon>Bacillales</taxon>
        <taxon>Bacillaceae</taxon>
        <taxon>Lentibacillus</taxon>
    </lineage>
</organism>
<dbReference type="GO" id="GO:0006310">
    <property type="term" value="P:DNA recombination"/>
    <property type="evidence" value="ECO:0007669"/>
    <property type="project" value="UniProtKB-KW"/>
</dbReference>
<dbReference type="GO" id="GO:0015074">
    <property type="term" value="P:DNA integration"/>
    <property type="evidence" value="ECO:0007669"/>
    <property type="project" value="InterPro"/>
</dbReference>
<name>A0A5S3QFU5_9BACI</name>
<reference evidence="3 4" key="1">
    <citation type="submission" date="2019-05" db="EMBL/GenBank/DDBJ databases">
        <title>Genomic analysis of Lentibacillus sp. NKC220-2.</title>
        <authorList>
            <person name="Oh Y.J."/>
        </authorList>
    </citation>
    <scope>NUCLEOTIDE SEQUENCE [LARGE SCALE GENOMIC DNA]</scope>
    <source>
        <strain evidence="3 4">NKC220-2</strain>
    </source>
</reference>
<protein>
    <submittedName>
        <fullName evidence="3">Phage integrase family protein</fullName>
    </submittedName>
</protein>
<keyword evidence="1" id="KW-0233">DNA recombination</keyword>
<proteinExistence type="predicted"/>
<dbReference type="GO" id="GO:0003677">
    <property type="term" value="F:DNA binding"/>
    <property type="evidence" value="ECO:0007669"/>
    <property type="project" value="InterPro"/>
</dbReference>
<dbReference type="OrthoDB" id="107900at2"/>
<sequence>MVPHAKHELASNNELEKQHGIELDSEAKGDRSWTNEEYNNMYAFADKQSRGDGTEQRTACDGRDTMVLSRTMGLRVAEAVAMHRSQAENALRTGIYHVKNEAKNGKHRQVPLSQEAKNVLTSVCGRWNVVKKYLCNRLKKPIMRSIELRNTSVGTGKTSRRRKDGKGVPMMMAITNSRFMACVITMCRTG</sequence>
<gene>
    <name evidence="3" type="ORF">FFL34_18025</name>
</gene>
<comment type="caution">
    <text evidence="3">The sequence shown here is derived from an EMBL/GenBank/DDBJ whole genome shotgun (WGS) entry which is preliminary data.</text>
</comment>
<dbReference type="Proteomes" id="UP000306980">
    <property type="component" value="Unassembled WGS sequence"/>
</dbReference>